<feature type="region of interest" description="Disordered" evidence="1">
    <location>
        <begin position="1"/>
        <end position="26"/>
    </location>
</feature>
<protein>
    <submittedName>
        <fullName evidence="2">Uncharacterized protein</fullName>
    </submittedName>
</protein>
<sequence>MEFATASSSPQSRCQKPQRKHQRSSGKSFANVHGLHLLKSLLLPVPALMTFTSPCVVVDVHLIHQSPSRKMHPLVAIFVASTHKYPNCAPDRRRRKRAAPPTLHHLHFFTLPAVRTCNYRVTVNLRGCVFSIAMALLAGDTTKSSRAHSYNSNSSSPSLQHQQAQRRSCPSSEKPLPPADMRNASVDNHPSSQTLISEGNSDL</sequence>
<evidence type="ECO:0000313" key="3">
    <source>
        <dbReference type="Proteomes" id="UP000501690"/>
    </source>
</evidence>
<reference evidence="2 3" key="1">
    <citation type="submission" date="2019-04" db="EMBL/GenBank/DDBJ databases">
        <title>An improved genome assembly and genetic linkage map for asparagus bean, Vigna unguiculata ssp. sesquipedialis.</title>
        <authorList>
            <person name="Xia Q."/>
            <person name="Zhang R."/>
            <person name="Dong Y."/>
        </authorList>
    </citation>
    <scope>NUCLEOTIDE SEQUENCE [LARGE SCALE GENOMIC DNA]</scope>
    <source>
        <tissue evidence="2">Leaf</tissue>
    </source>
</reference>
<dbReference type="Proteomes" id="UP000501690">
    <property type="component" value="Linkage Group LG5"/>
</dbReference>
<proteinExistence type="predicted"/>
<feature type="compositionally biased region" description="Polar residues" evidence="1">
    <location>
        <begin position="1"/>
        <end position="15"/>
    </location>
</feature>
<evidence type="ECO:0000313" key="2">
    <source>
        <dbReference type="EMBL" id="QCD94307.1"/>
    </source>
</evidence>
<feature type="region of interest" description="Disordered" evidence="1">
    <location>
        <begin position="144"/>
        <end position="203"/>
    </location>
</feature>
<feature type="compositionally biased region" description="Polar residues" evidence="1">
    <location>
        <begin position="185"/>
        <end position="203"/>
    </location>
</feature>
<feature type="compositionally biased region" description="Low complexity" evidence="1">
    <location>
        <begin position="147"/>
        <end position="158"/>
    </location>
</feature>
<organism evidence="2 3">
    <name type="scientific">Vigna unguiculata</name>
    <name type="common">Cowpea</name>
    <dbReference type="NCBI Taxonomy" id="3917"/>
    <lineage>
        <taxon>Eukaryota</taxon>
        <taxon>Viridiplantae</taxon>
        <taxon>Streptophyta</taxon>
        <taxon>Embryophyta</taxon>
        <taxon>Tracheophyta</taxon>
        <taxon>Spermatophyta</taxon>
        <taxon>Magnoliopsida</taxon>
        <taxon>eudicotyledons</taxon>
        <taxon>Gunneridae</taxon>
        <taxon>Pentapetalae</taxon>
        <taxon>rosids</taxon>
        <taxon>fabids</taxon>
        <taxon>Fabales</taxon>
        <taxon>Fabaceae</taxon>
        <taxon>Papilionoideae</taxon>
        <taxon>50 kb inversion clade</taxon>
        <taxon>NPAAA clade</taxon>
        <taxon>indigoferoid/millettioid clade</taxon>
        <taxon>Phaseoleae</taxon>
        <taxon>Vigna</taxon>
    </lineage>
</organism>
<name>A0A4D6M096_VIGUN</name>
<accession>A0A4D6M096</accession>
<dbReference type="EMBL" id="CP039349">
    <property type="protein sequence ID" value="QCD94307.1"/>
    <property type="molecule type" value="Genomic_DNA"/>
</dbReference>
<dbReference type="AlphaFoldDB" id="A0A4D6M096"/>
<feature type="compositionally biased region" description="Polar residues" evidence="1">
    <location>
        <begin position="159"/>
        <end position="171"/>
    </location>
</feature>
<keyword evidence="3" id="KW-1185">Reference proteome</keyword>
<evidence type="ECO:0000256" key="1">
    <source>
        <dbReference type="SAM" id="MobiDB-lite"/>
    </source>
</evidence>
<gene>
    <name evidence="2" type="ORF">DEO72_LG5g2390</name>
</gene>